<keyword evidence="4 5" id="KW-0472">Membrane</keyword>
<dbReference type="PROSITE" id="PS50234">
    <property type="entry name" value="VWFA"/>
    <property type="match status" value="1"/>
</dbReference>
<evidence type="ECO:0000313" key="7">
    <source>
        <dbReference type="EMBL" id="BCJ35814.1"/>
    </source>
</evidence>
<organism evidence="7 8">
    <name type="scientific">Actinocatenispora thailandica</name>
    <dbReference type="NCBI Taxonomy" id="227318"/>
    <lineage>
        <taxon>Bacteria</taxon>
        <taxon>Bacillati</taxon>
        <taxon>Actinomycetota</taxon>
        <taxon>Actinomycetes</taxon>
        <taxon>Micromonosporales</taxon>
        <taxon>Micromonosporaceae</taxon>
        <taxon>Actinocatenispora</taxon>
    </lineage>
</organism>
<keyword evidence="1" id="KW-1003">Cell membrane</keyword>
<dbReference type="SMART" id="SM00327">
    <property type="entry name" value="VWA"/>
    <property type="match status" value="1"/>
</dbReference>
<evidence type="ECO:0000256" key="3">
    <source>
        <dbReference type="ARBA" id="ARBA00022989"/>
    </source>
</evidence>
<dbReference type="InterPro" id="IPR050768">
    <property type="entry name" value="UPF0353/GerABKA_families"/>
</dbReference>
<evidence type="ECO:0000259" key="6">
    <source>
        <dbReference type="PROSITE" id="PS50234"/>
    </source>
</evidence>
<accession>A0A7R7DQ28</accession>
<dbReference type="KEGG" id="atl:Athai_33170"/>
<reference evidence="7 8" key="1">
    <citation type="submission" date="2020-08" db="EMBL/GenBank/DDBJ databases">
        <title>Whole genome shotgun sequence of Actinocatenispora thailandica NBRC 105041.</title>
        <authorList>
            <person name="Komaki H."/>
            <person name="Tamura T."/>
        </authorList>
    </citation>
    <scope>NUCLEOTIDE SEQUENCE [LARGE SCALE GENOMIC DNA]</scope>
    <source>
        <strain evidence="7 8">NBRC 105041</strain>
    </source>
</reference>
<dbReference type="EMBL" id="AP023355">
    <property type="protein sequence ID" value="BCJ35814.1"/>
    <property type="molecule type" value="Genomic_DNA"/>
</dbReference>
<name>A0A7R7DQ28_9ACTN</name>
<feature type="transmembrane region" description="Helical" evidence="5">
    <location>
        <begin position="6"/>
        <end position="26"/>
    </location>
</feature>
<dbReference type="PANTHER" id="PTHR22550">
    <property type="entry name" value="SPORE GERMINATION PROTEIN"/>
    <property type="match status" value="1"/>
</dbReference>
<evidence type="ECO:0000256" key="2">
    <source>
        <dbReference type="ARBA" id="ARBA00022692"/>
    </source>
</evidence>
<sequence length="316" mass="33754">MIRFLSPWWLLAVIPVLALAGVYVWVQLHRRSFAMRFSNLELLQRLTPRGIGWRRHASAGALVLSLLALALGMARPAVDVQQPMERATVILAIDVSLSMEATDVAPNRLRAAQSAAKDFVEQLPRNFNVGVVSFAKSANVVASPTKDRNQVYSAINGLRLAESTATGEAVFTSLQAIAAVPADGASGAPPARIVLLSDGFRTYGRTIEDAGKASSAANVPVSTIAFGTDHGHVSIGGQTTPVPVDKQSLHKLADMTKGHYYAAASASQLKQVYQDMGSSIGHRTMAKEIGQWYIGFGLLFGLAAAAMSLLWSSRMP</sequence>
<feature type="domain" description="VWFA" evidence="6">
    <location>
        <begin position="88"/>
        <end position="276"/>
    </location>
</feature>
<dbReference type="RefSeq" id="WP_203962285.1">
    <property type="nucleotide sequence ID" value="NZ_AP023355.1"/>
</dbReference>
<keyword evidence="8" id="KW-1185">Reference proteome</keyword>
<keyword evidence="3 5" id="KW-1133">Transmembrane helix</keyword>
<dbReference type="Proteomes" id="UP000611640">
    <property type="component" value="Chromosome"/>
</dbReference>
<keyword evidence="2 5" id="KW-0812">Transmembrane</keyword>
<evidence type="ECO:0000256" key="4">
    <source>
        <dbReference type="ARBA" id="ARBA00023136"/>
    </source>
</evidence>
<dbReference type="Gene3D" id="3.40.50.410">
    <property type="entry name" value="von Willebrand factor, type A domain"/>
    <property type="match status" value="1"/>
</dbReference>
<gene>
    <name evidence="7" type="ORF">Athai_33170</name>
</gene>
<dbReference type="Pfam" id="PF13519">
    <property type="entry name" value="VWA_2"/>
    <property type="match status" value="1"/>
</dbReference>
<feature type="transmembrane region" description="Helical" evidence="5">
    <location>
        <begin position="292"/>
        <end position="311"/>
    </location>
</feature>
<evidence type="ECO:0000256" key="5">
    <source>
        <dbReference type="SAM" id="Phobius"/>
    </source>
</evidence>
<dbReference type="SUPFAM" id="SSF53300">
    <property type="entry name" value="vWA-like"/>
    <property type="match status" value="1"/>
</dbReference>
<dbReference type="AlphaFoldDB" id="A0A7R7DQ28"/>
<evidence type="ECO:0000313" key="8">
    <source>
        <dbReference type="Proteomes" id="UP000611640"/>
    </source>
</evidence>
<dbReference type="InterPro" id="IPR002035">
    <property type="entry name" value="VWF_A"/>
</dbReference>
<protein>
    <submittedName>
        <fullName evidence="7">Membrane protein</fullName>
    </submittedName>
</protein>
<dbReference type="InterPro" id="IPR036465">
    <property type="entry name" value="vWFA_dom_sf"/>
</dbReference>
<evidence type="ECO:0000256" key="1">
    <source>
        <dbReference type="ARBA" id="ARBA00022475"/>
    </source>
</evidence>
<proteinExistence type="predicted"/>
<dbReference type="PANTHER" id="PTHR22550:SF5">
    <property type="entry name" value="LEUCINE ZIPPER PROTEIN 4"/>
    <property type="match status" value="1"/>
</dbReference>